<reference evidence="1 2" key="1">
    <citation type="submission" date="2024-05" db="EMBL/GenBank/DDBJ databases">
        <title>De novo assembly of an allotetraploid wild potato.</title>
        <authorList>
            <person name="Hosaka A.J."/>
        </authorList>
    </citation>
    <scope>NUCLEOTIDE SEQUENCE [LARGE SCALE GENOMIC DNA]</scope>
    <source>
        <tissue evidence="1">Young leaves</tissue>
    </source>
</reference>
<comment type="caution">
    <text evidence="1">The sequence shown here is derived from an EMBL/GenBank/DDBJ whole genome shotgun (WGS) entry which is preliminary data.</text>
</comment>
<dbReference type="Proteomes" id="UP001627284">
    <property type="component" value="Unassembled WGS sequence"/>
</dbReference>
<accession>A0ABD2QZZ3</accession>
<proteinExistence type="predicted"/>
<name>A0ABD2QZZ3_9SOLN</name>
<gene>
    <name evidence="1" type="ORF">AABB24_038427</name>
</gene>
<dbReference type="EMBL" id="JBJKTR010000023">
    <property type="protein sequence ID" value="KAL3324236.1"/>
    <property type="molecule type" value="Genomic_DNA"/>
</dbReference>
<protein>
    <submittedName>
        <fullName evidence="1">Uncharacterized protein</fullName>
    </submittedName>
</protein>
<sequence>MEAPVREEKQNKGVQIGNVRRHGGKEKHWKSSLHVFGSSMECNECTSDFDSPSALDSLSISGSRMDVILIAYGKSSKKWHCTSSPKKMKSIMPTTPAAIFLAGH</sequence>
<keyword evidence="2" id="KW-1185">Reference proteome</keyword>
<organism evidence="1 2">
    <name type="scientific">Solanum stoloniferum</name>
    <dbReference type="NCBI Taxonomy" id="62892"/>
    <lineage>
        <taxon>Eukaryota</taxon>
        <taxon>Viridiplantae</taxon>
        <taxon>Streptophyta</taxon>
        <taxon>Embryophyta</taxon>
        <taxon>Tracheophyta</taxon>
        <taxon>Spermatophyta</taxon>
        <taxon>Magnoliopsida</taxon>
        <taxon>eudicotyledons</taxon>
        <taxon>Gunneridae</taxon>
        <taxon>Pentapetalae</taxon>
        <taxon>asterids</taxon>
        <taxon>lamiids</taxon>
        <taxon>Solanales</taxon>
        <taxon>Solanaceae</taxon>
        <taxon>Solanoideae</taxon>
        <taxon>Solaneae</taxon>
        <taxon>Solanum</taxon>
    </lineage>
</organism>
<evidence type="ECO:0000313" key="2">
    <source>
        <dbReference type="Proteomes" id="UP001627284"/>
    </source>
</evidence>
<dbReference type="AlphaFoldDB" id="A0ABD2QZZ3"/>
<evidence type="ECO:0000313" key="1">
    <source>
        <dbReference type="EMBL" id="KAL3324236.1"/>
    </source>
</evidence>